<sequence>METTRPLIVAHRGFSGRFDDNSPEAFKAAFELPIHGVECDVRLTRGGQLVVAHDPVSSGDGLMPFSDLLAMFANYPDHHLYVEIKHNRFNTQVQKRTLQELRRHGLDESDRIHIISFSRNAVRYFRKRAPLLDTYFLLRPRTWWLPAAPVGLGPSIVRLNAKPALIGRLGVRTYTWTVNTPRQMLWCAEHGVDILATDLPDLALETLASPREEH</sequence>
<evidence type="ECO:0000313" key="2">
    <source>
        <dbReference type="EMBL" id="AKV60008.1"/>
    </source>
</evidence>
<dbReference type="PATRIC" id="fig|156976.3.peg.2140"/>
<protein>
    <recommendedName>
        <fullName evidence="1">GP-PDE domain-containing protein</fullName>
    </recommendedName>
</protein>
<organism evidence="2 3">
    <name type="scientific">Corynebacterium riegelii</name>
    <dbReference type="NCBI Taxonomy" id="156976"/>
    <lineage>
        <taxon>Bacteria</taxon>
        <taxon>Bacillati</taxon>
        <taxon>Actinomycetota</taxon>
        <taxon>Actinomycetes</taxon>
        <taxon>Mycobacteriales</taxon>
        <taxon>Corynebacteriaceae</taxon>
        <taxon>Corynebacterium</taxon>
    </lineage>
</organism>
<dbReference type="Proteomes" id="UP000060016">
    <property type="component" value="Chromosome"/>
</dbReference>
<gene>
    <name evidence="2" type="ORF">AK829_10630</name>
</gene>
<dbReference type="GO" id="GO:0008081">
    <property type="term" value="F:phosphoric diester hydrolase activity"/>
    <property type="evidence" value="ECO:0007669"/>
    <property type="project" value="InterPro"/>
</dbReference>
<accession>A0A0K1RF35</accession>
<dbReference type="STRING" id="156976.AK829_10630"/>
<name>A0A0K1RF35_9CORY</name>
<dbReference type="AlphaFoldDB" id="A0A0K1RF35"/>
<dbReference type="InterPro" id="IPR017946">
    <property type="entry name" value="PLC-like_Pdiesterase_TIM-brl"/>
</dbReference>
<dbReference type="InterPro" id="IPR030395">
    <property type="entry name" value="GP_PDE_dom"/>
</dbReference>
<dbReference type="KEGG" id="crie:AK829_10630"/>
<evidence type="ECO:0000313" key="3">
    <source>
        <dbReference type="Proteomes" id="UP000060016"/>
    </source>
</evidence>
<dbReference type="PANTHER" id="PTHR46211">
    <property type="entry name" value="GLYCEROPHOSPHORYL DIESTER PHOSPHODIESTERASE"/>
    <property type="match status" value="1"/>
</dbReference>
<dbReference type="Pfam" id="PF03009">
    <property type="entry name" value="GDPD"/>
    <property type="match status" value="2"/>
</dbReference>
<dbReference type="Gene3D" id="3.20.20.190">
    <property type="entry name" value="Phosphatidylinositol (PI) phosphodiesterase"/>
    <property type="match status" value="2"/>
</dbReference>
<dbReference type="PANTHER" id="PTHR46211:SF14">
    <property type="entry name" value="GLYCEROPHOSPHODIESTER PHOSPHODIESTERASE"/>
    <property type="match status" value="1"/>
</dbReference>
<dbReference type="PROSITE" id="PS51704">
    <property type="entry name" value="GP_PDE"/>
    <property type="match status" value="1"/>
</dbReference>
<proteinExistence type="predicted"/>
<reference evidence="2 3" key="1">
    <citation type="submission" date="2015-08" db="EMBL/GenBank/DDBJ databases">
        <authorList>
            <person name="Babu N.S."/>
            <person name="Beckwith C.J."/>
            <person name="Beseler K.G."/>
            <person name="Brison A."/>
            <person name="Carone J.V."/>
            <person name="Caskin T.P."/>
            <person name="Diamond M."/>
            <person name="Durham M.E."/>
            <person name="Foxe J.M."/>
            <person name="Go M."/>
            <person name="Henderson B.A."/>
            <person name="Jones I.B."/>
            <person name="McGettigan J.A."/>
            <person name="Micheletti S.J."/>
            <person name="Nasrallah M.E."/>
            <person name="Ortiz D."/>
            <person name="Piller C.R."/>
            <person name="Privatt S.R."/>
            <person name="Schneider S.L."/>
            <person name="Sharp S."/>
            <person name="Smith T.C."/>
            <person name="Stanton J.D."/>
            <person name="Ullery H.E."/>
            <person name="Wilson R.J."/>
            <person name="Serrano M.G."/>
            <person name="Buck G."/>
            <person name="Lee V."/>
            <person name="Wang Y."/>
            <person name="Carvalho R."/>
            <person name="Voegtly L."/>
            <person name="Shi R."/>
            <person name="Duckworth R."/>
            <person name="Johnson A."/>
            <person name="Loviza R."/>
            <person name="Walstead R."/>
            <person name="Shah Z."/>
            <person name="Kiflezghi M."/>
            <person name="Wade K."/>
            <person name="Ball S.L."/>
            <person name="Bradley K.W."/>
            <person name="Asai D.J."/>
            <person name="Bowman C.A."/>
            <person name="Russell D.A."/>
            <person name="Pope W.H."/>
            <person name="Jacobs-Sera D."/>
            <person name="Hendrix R.W."/>
            <person name="Hatfull G.F."/>
        </authorList>
    </citation>
    <scope>NUCLEOTIDE SEQUENCE [LARGE SCALE GENOMIC DNA]</scope>
    <source>
        <strain evidence="2 3">PUDD_83A45</strain>
    </source>
</reference>
<dbReference type="SUPFAM" id="SSF51695">
    <property type="entry name" value="PLC-like phosphodiesterases"/>
    <property type="match status" value="1"/>
</dbReference>
<keyword evidence="3" id="KW-1185">Reference proteome</keyword>
<evidence type="ECO:0000259" key="1">
    <source>
        <dbReference type="PROSITE" id="PS51704"/>
    </source>
</evidence>
<dbReference type="EMBL" id="CP012342">
    <property type="protein sequence ID" value="AKV60008.1"/>
    <property type="molecule type" value="Genomic_DNA"/>
</dbReference>
<feature type="domain" description="GP-PDE" evidence="1">
    <location>
        <begin position="6"/>
        <end position="214"/>
    </location>
</feature>
<dbReference type="GO" id="GO:0006629">
    <property type="term" value="P:lipid metabolic process"/>
    <property type="evidence" value="ECO:0007669"/>
    <property type="project" value="InterPro"/>
</dbReference>